<dbReference type="OrthoDB" id="5382953at2759"/>
<feature type="region of interest" description="Disordered" evidence="1">
    <location>
        <begin position="453"/>
        <end position="511"/>
    </location>
</feature>
<dbReference type="Proteomes" id="UP000034291">
    <property type="component" value="Unassembled WGS sequence"/>
</dbReference>
<gene>
    <name evidence="2" type="ORF">ARAM_001358</name>
</gene>
<dbReference type="STRING" id="308745.A0A0F8X2I4"/>
<reference evidence="2 3" key="1">
    <citation type="submission" date="2015-02" db="EMBL/GenBank/DDBJ databases">
        <title>Draft Genome Sequences of Two Closely-Related Aflatoxigenic Aspergillus Species Obtained from the Cote d'Ivoire.</title>
        <authorList>
            <person name="Moore G.G."/>
            <person name="Beltz S.B."/>
            <person name="Mack B.M."/>
        </authorList>
    </citation>
    <scope>NUCLEOTIDE SEQUENCE [LARGE SCALE GENOMIC DNA]</scope>
    <source>
        <strain evidence="2 3">SRRC1468</strain>
    </source>
</reference>
<feature type="compositionally biased region" description="Basic and acidic residues" evidence="1">
    <location>
        <begin position="16"/>
        <end position="26"/>
    </location>
</feature>
<dbReference type="EMBL" id="JZBS01002666">
    <property type="protein sequence ID" value="KKK17737.1"/>
    <property type="molecule type" value="Genomic_DNA"/>
</dbReference>
<feature type="compositionally biased region" description="Acidic residues" evidence="1">
    <location>
        <begin position="249"/>
        <end position="258"/>
    </location>
</feature>
<evidence type="ECO:0008006" key="4">
    <source>
        <dbReference type="Google" id="ProtNLM"/>
    </source>
</evidence>
<organism evidence="2 3">
    <name type="scientific">Aspergillus rambellii</name>
    <dbReference type="NCBI Taxonomy" id="308745"/>
    <lineage>
        <taxon>Eukaryota</taxon>
        <taxon>Fungi</taxon>
        <taxon>Dikarya</taxon>
        <taxon>Ascomycota</taxon>
        <taxon>Pezizomycotina</taxon>
        <taxon>Eurotiomycetes</taxon>
        <taxon>Eurotiomycetidae</taxon>
        <taxon>Eurotiales</taxon>
        <taxon>Aspergillaceae</taxon>
        <taxon>Aspergillus</taxon>
        <taxon>Aspergillus subgen. Nidulantes</taxon>
    </lineage>
</organism>
<feature type="compositionally biased region" description="Basic residues" evidence="1">
    <location>
        <begin position="393"/>
        <end position="402"/>
    </location>
</feature>
<feature type="region of interest" description="Disordered" evidence="1">
    <location>
        <begin position="15"/>
        <end position="34"/>
    </location>
</feature>
<feature type="non-terminal residue" evidence="2">
    <location>
        <position position="1"/>
    </location>
</feature>
<keyword evidence="3" id="KW-1185">Reference proteome</keyword>
<feature type="compositionally biased region" description="Polar residues" evidence="1">
    <location>
        <begin position="469"/>
        <end position="497"/>
    </location>
</feature>
<feature type="compositionally biased region" description="Basic and acidic residues" evidence="1">
    <location>
        <begin position="234"/>
        <end position="248"/>
    </location>
</feature>
<name>A0A0F8X2I4_9EURO</name>
<feature type="region of interest" description="Disordered" evidence="1">
    <location>
        <begin position="234"/>
        <end position="272"/>
    </location>
</feature>
<feature type="region of interest" description="Disordered" evidence="1">
    <location>
        <begin position="371"/>
        <end position="438"/>
    </location>
</feature>
<comment type="caution">
    <text evidence="2">The sequence shown here is derived from an EMBL/GenBank/DDBJ whole genome shotgun (WGS) entry which is preliminary data.</text>
</comment>
<evidence type="ECO:0000313" key="2">
    <source>
        <dbReference type="EMBL" id="KKK17737.1"/>
    </source>
</evidence>
<evidence type="ECO:0000313" key="3">
    <source>
        <dbReference type="Proteomes" id="UP000034291"/>
    </source>
</evidence>
<protein>
    <recommendedName>
        <fullName evidence="4">DNA (cytosine-5)-methyltransferase 1 replication foci domain-containing protein</fullName>
    </recommendedName>
</protein>
<sequence>PGFLLSLCLSRHHHATPRDMTSREDSVLAPRDPSLTDENDWEEFSLSEVRILLPGKSRYASLLTATPENPVQVTGCLEEVEEEQESLVLDPDYLSKRIVLDNVSHFAYGQHNDGEVGIWVAGRAGWFSISPARGYRPMFNDVIEAIDLLYFLTDRHKPKRRKRKRGNPSVQDLCDEYVHHTYGICEDGDDSAEVFYKHHNFLLSRMLKGEENVEWTETNIFAHLCEKFPEDYEQLRDKHESKDESKSEPEEEIDSDPESEAKAPIPDPTTISNTQADEVYQVILDLKEAGHLAKRQLNLELVASTLVNRFEVDSMEYAKDLISSRAAAVIEHMDEAKTNSFDWSKKVIYRELKASLKKNKLENLALTPLRPRITENDASSGEESEHEEQPGPRNHRVRKSVLRPKSSVATKRTGKRTRSTAADFDALSDGNQDAMDEFETPSKVRGHDLVRDPLSTRAKRRTRSILSDPDSTTPIVQKTPLQETLQSRNTSVSAVESETNHSLPDLDDSHDDNFPSDTWICQVPGCGKTIPKCTSKRGKEMVQDHSLAHADDTKAKLDLVIAEQRLNVNIRVDNLLSRIRDMGSLDAAFASLNGGTNGASNGIGT</sequence>
<accession>A0A0F8X2I4</accession>
<evidence type="ECO:0000256" key="1">
    <source>
        <dbReference type="SAM" id="MobiDB-lite"/>
    </source>
</evidence>
<proteinExistence type="predicted"/>
<dbReference type="AlphaFoldDB" id="A0A0F8X2I4"/>